<evidence type="ECO:0000256" key="1">
    <source>
        <dbReference type="ARBA" id="ARBA00006281"/>
    </source>
</evidence>
<dbReference type="PANTHER" id="PTHR12689:SF4">
    <property type="entry name" value="PROTEIN AAR2 HOMOLOG"/>
    <property type="match status" value="1"/>
</dbReference>
<dbReference type="Gene3D" id="2.60.34.20">
    <property type="match status" value="1"/>
</dbReference>
<organism evidence="4 5">
    <name type="scientific">Chrysophaeum taylorii</name>
    <dbReference type="NCBI Taxonomy" id="2483200"/>
    <lineage>
        <taxon>Eukaryota</taxon>
        <taxon>Sar</taxon>
        <taxon>Stramenopiles</taxon>
        <taxon>Ochrophyta</taxon>
        <taxon>Pelagophyceae</taxon>
        <taxon>Pelagomonadales</taxon>
        <taxon>Pelagomonadaceae</taxon>
        <taxon>Chrysophaeum</taxon>
    </lineage>
</organism>
<dbReference type="Proteomes" id="UP001230188">
    <property type="component" value="Unassembled WGS sequence"/>
</dbReference>
<comment type="similarity">
    <text evidence="1">Belongs to the AAR2 family.</text>
</comment>
<name>A0AAD7XIT6_9STRA</name>
<sequence>MASCVVISGCSAGMEVGIDAYSWVVGPRFGGVRDVEPGLHLVVMSRGDGVGRQGVWIELGAGEVVAKEWDATAEGIAHEGANPSLGEGSVLAMQREAATPGALKLGGYPPDHAGVWRALSRHVTRASLRRCGLELDASFSCDETPVDDEEEEFDGTCSRPSPTWTEFGSASSTGEAAAVTRSHLDGSERVRRLVRTTFGAPTELLAEIELAFVCFLALGSLAALKQWQKGLALVASCDDLMAAESAFFQDLVDVLRAQLSLAPPNFFRDPIGRSEDFLRPALANLLEGLADDRGLFDFVRDRFGLFADAADRDDARRRRLFDAARSAEDAPVVVVDGSPGAMQEDDDPRAVLRRLGFVDLATEMDPEREDPAMAAMRVLDEGPPSARADAFRYLESLAGEGASPASNIIPQ</sequence>
<protein>
    <submittedName>
        <fullName evidence="4">Uncharacterized protein</fullName>
    </submittedName>
</protein>
<dbReference type="InterPro" id="IPR033647">
    <property type="entry name" value="Aar2_N"/>
</dbReference>
<dbReference type="Pfam" id="PF20981">
    <property type="entry name" value="AAR2_1st"/>
    <property type="match status" value="1"/>
</dbReference>
<reference evidence="4" key="1">
    <citation type="submission" date="2023-01" db="EMBL/GenBank/DDBJ databases">
        <title>Metagenome sequencing of chrysophaentin producing Chrysophaeum taylorii.</title>
        <authorList>
            <person name="Davison J."/>
            <person name="Bewley C."/>
        </authorList>
    </citation>
    <scope>NUCLEOTIDE SEQUENCE</scope>
    <source>
        <strain evidence="4">NIES-1699</strain>
    </source>
</reference>
<dbReference type="InterPro" id="IPR038516">
    <property type="entry name" value="AAR2_N_sf"/>
</dbReference>
<gene>
    <name evidence="4" type="ORF">CTAYLR_002870</name>
</gene>
<evidence type="ECO:0000313" key="5">
    <source>
        <dbReference type="Proteomes" id="UP001230188"/>
    </source>
</evidence>
<keyword evidence="5" id="KW-1185">Reference proteome</keyword>
<dbReference type="InterPro" id="IPR038514">
    <property type="entry name" value="AAR2_C_sf"/>
</dbReference>
<dbReference type="PANTHER" id="PTHR12689">
    <property type="entry name" value="A1 CISTRON SPLICING FACTOR AAR2-RELATED"/>
    <property type="match status" value="1"/>
</dbReference>
<comment type="caution">
    <text evidence="4">The sequence shown here is derived from an EMBL/GenBank/DDBJ whole genome shotgun (WGS) entry which is preliminary data.</text>
</comment>
<dbReference type="AlphaFoldDB" id="A0AAD7XIT6"/>
<dbReference type="InterPro" id="IPR007946">
    <property type="entry name" value="AAR2"/>
</dbReference>
<dbReference type="CDD" id="cd13777">
    <property type="entry name" value="Aar2_N"/>
    <property type="match status" value="1"/>
</dbReference>
<evidence type="ECO:0000259" key="2">
    <source>
        <dbReference type="Pfam" id="PF05282"/>
    </source>
</evidence>
<dbReference type="Gene3D" id="1.25.40.550">
    <property type="entry name" value="Aar2, C-terminal domain-like"/>
    <property type="match status" value="1"/>
</dbReference>
<feature type="domain" description="AAR2 N-terminal" evidence="3">
    <location>
        <begin position="3"/>
        <end position="131"/>
    </location>
</feature>
<dbReference type="GO" id="GO:0000244">
    <property type="term" value="P:spliceosomal tri-snRNP complex assembly"/>
    <property type="evidence" value="ECO:0007669"/>
    <property type="project" value="TreeGrafter"/>
</dbReference>
<accession>A0AAD7XIT6</accession>
<evidence type="ECO:0000313" key="4">
    <source>
        <dbReference type="EMBL" id="KAJ8599926.1"/>
    </source>
</evidence>
<dbReference type="Pfam" id="PF05282">
    <property type="entry name" value="AAR2"/>
    <property type="match status" value="1"/>
</dbReference>
<dbReference type="EMBL" id="JAQMWT010000533">
    <property type="protein sequence ID" value="KAJ8599926.1"/>
    <property type="molecule type" value="Genomic_DNA"/>
</dbReference>
<proteinExistence type="inferred from homology"/>
<feature type="domain" description="AAR2 C-terminal" evidence="2">
    <location>
        <begin position="176"/>
        <end position="292"/>
    </location>
</feature>
<dbReference type="CDD" id="cd13778">
    <property type="entry name" value="Aar2_C"/>
    <property type="match status" value="1"/>
</dbReference>
<evidence type="ECO:0000259" key="3">
    <source>
        <dbReference type="Pfam" id="PF20981"/>
    </source>
</evidence>
<dbReference type="InterPro" id="IPR033648">
    <property type="entry name" value="AAR2_C"/>
</dbReference>